<sequence length="88" mass="9675">MITKDKLDQLMSIGADQMTELLLDAGYNNTDEPILNTHFKGVAAHGSIMNFVYDAMYLDTHNTGGIAYANLIVSYNPVTKEISADYQG</sequence>
<dbReference type="EMBL" id="LR798243">
    <property type="protein sequence ID" value="CAB5214074.1"/>
    <property type="molecule type" value="Genomic_DNA"/>
</dbReference>
<evidence type="ECO:0000313" key="1">
    <source>
        <dbReference type="EMBL" id="CAB5214074.1"/>
    </source>
</evidence>
<gene>
    <name evidence="1" type="ORF">UFOVP190_7</name>
</gene>
<name>A0A6J7WJ92_9CAUD</name>
<reference evidence="1" key="1">
    <citation type="submission" date="2020-05" db="EMBL/GenBank/DDBJ databases">
        <authorList>
            <person name="Chiriac C."/>
            <person name="Salcher M."/>
            <person name="Ghai R."/>
            <person name="Kavagutti S V."/>
        </authorList>
    </citation>
    <scope>NUCLEOTIDE SEQUENCE</scope>
</reference>
<proteinExistence type="predicted"/>
<organism evidence="1">
    <name type="scientific">uncultured Caudovirales phage</name>
    <dbReference type="NCBI Taxonomy" id="2100421"/>
    <lineage>
        <taxon>Viruses</taxon>
        <taxon>Duplodnaviria</taxon>
        <taxon>Heunggongvirae</taxon>
        <taxon>Uroviricota</taxon>
        <taxon>Caudoviricetes</taxon>
        <taxon>Peduoviridae</taxon>
        <taxon>Maltschvirus</taxon>
        <taxon>Maltschvirus maltsch</taxon>
    </lineage>
</organism>
<accession>A0A6J7WJ92</accession>
<protein>
    <submittedName>
        <fullName evidence="1">Uncharacterized protein</fullName>
    </submittedName>
</protein>